<dbReference type="Pfam" id="PF01070">
    <property type="entry name" value="FMN_dh"/>
    <property type="match status" value="1"/>
</dbReference>
<dbReference type="SUPFAM" id="SSF51395">
    <property type="entry name" value="FMN-linked oxidoreductases"/>
    <property type="match status" value="1"/>
</dbReference>
<gene>
    <name evidence="6" type="ORF">B1B_11354</name>
</gene>
<evidence type="ECO:0000256" key="3">
    <source>
        <dbReference type="ARBA" id="ARBA00022643"/>
    </source>
</evidence>
<dbReference type="PROSITE" id="PS00557">
    <property type="entry name" value="FMN_HYDROXY_ACID_DH_1"/>
    <property type="match status" value="1"/>
</dbReference>
<comment type="caution">
    <text evidence="6">The sequence shown here is derived from an EMBL/GenBank/DDBJ whole genome shotgun (WGS) entry which is preliminary data.</text>
</comment>
<evidence type="ECO:0000256" key="1">
    <source>
        <dbReference type="ARBA" id="ARBA00001917"/>
    </source>
</evidence>
<dbReference type="AlphaFoldDB" id="T0ZZR5"/>
<organism evidence="6">
    <name type="scientific">mine drainage metagenome</name>
    <dbReference type="NCBI Taxonomy" id="410659"/>
    <lineage>
        <taxon>unclassified sequences</taxon>
        <taxon>metagenomes</taxon>
        <taxon>ecological metagenomes</taxon>
    </lineage>
</organism>
<accession>T0ZZR5</accession>
<proteinExistence type="predicted"/>
<dbReference type="InterPro" id="IPR000262">
    <property type="entry name" value="FMN-dep_DH"/>
</dbReference>
<feature type="non-terminal residue" evidence="6">
    <location>
        <position position="1"/>
    </location>
</feature>
<dbReference type="InterPro" id="IPR037396">
    <property type="entry name" value="FMN_HAD"/>
</dbReference>
<dbReference type="InterPro" id="IPR013785">
    <property type="entry name" value="Aldolase_TIM"/>
</dbReference>
<keyword evidence="4" id="KW-0560">Oxidoreductase</keyword>
<sequence>ASITERFEPAISWDQVARLREIWKGAMVTKGPLGAQDVVRAVELGCDGVYLSNHGGRQLDQVAHPLDLLVAARRAVGRKTTILLDSGIRCGADVAIALACGADYCLVGRPYLYGLAAAGQAGVEFVIGMIAEELGRTLQLLGLAGVADLKAAGEGVVRYGGSPASRPGDTGDFGVLQ</sequence>
<protein>
    <submittedName>
        <fullName evidence="6">L-lactate dehydrogenase (Cytochrome)</fullName>
    </submittedName>
</protein>
<feature type="domain" description="FMN hydroxy acid dehydrogenase" evidence="5">
    <location>
        <begin position="1"/>
        <end position="159"/>
    </location>
</feature>
<dbReference type="Gene3D" id="3.20.20.70">
    <property type="entry name" value="Aldolase class I"/>
    <property type="match status" value="1"/>
</dbReference>
<dbReference type="PANTHER" id="PTHR10578">
    <property type="entry name" value="S -2-HYDROXY-ACID OXIDASE-RELATED"/>
    <property type="match status" value="1"/>
</dbReference>
<evidence type="ECO:0000259" key="5">
    <source>
        <dbReference type="PROSITE" id="PS51349"/>
    </source>
</evidence>
<dbReference type="EMBL" id="AUZY01007367">
    <property type="protein sequence ID" value="EQD50107.1"/>
    <property type="molecule type" value="Genomic_DNA"/>
</dbReference>
<evidence type="ECO:0000256" key="4">
    <source>
        <dbReference type="ARBA" id="ARBA00023002"/>
    </source>
</evidence>
<dbReference type="PANTHER" id="PTHR10578:SF107">
    <property type="entry name" value="2-HYDROXYACID OXIDASE 1"/>
    <property type="match status" value="1"/>
</dbReference>
<evidence type="ECO:0000313" key="6">
    <source>
        <dbReference type="EMBL" id="EQD50107.1"/>
    </source>
</evidence>
<dbReference type="PROSITE" id="PS51349">
    <property type="entry name" value="FMN_HYDROXY_ACID_DH_2"/>
    <property type="match status" value="1"/>
</dbReference>
<keyword evidence="2" id="KW-0285">Flavoprotein</keyword>
<keyword evidence="3" id="KW-0288">FMN</keyword>
<dbReference type="GO" id="GO:0016491">
    <property type="term" value="F:oxidoreductase activity"/>
    <property type="evidence" value="ECO:0007669"/>
    <property type="project" value="UniProtKB-KW"/>
</dbReference>
<reference evidence="6" key="1">
    <citation type="submission" date="2013-08" db="EMBL/GenBank/DDBJ databases">
        <authorList>
            <person name="Mendez C."/>
            <person name="Richter M."/>
            <person name="Ferrer M."/>
            <person name="Sanchez J."/>
        </authorList>
    </citation>
    <scope>NUCLEOTIDE SEQUENCE</scope>
</reference>
<evidence type="ECO:0000256" key="2">
    <source>
        <dbReference type="ARBA" id="ARBA00022630"/>
    </source>
</evidence>
<name>T0ZZR5_9ZZZZ</name>
<reference evidence="6" key="2">
    <citation type="journal article" date="2014" name="ISME J.">
        <title>Microbial stratification in low pH oxic and suboxic macroscopic growths along an acid mine drainage.</title>
        <authorList>
            <person name="Mendez-Garcia C."/>
            <person name="Mesa V."/>
            <person name="Sprenger R.R."/>
            <person name="Richter M."/>
            <person name="Diez M.S."/>
            <person name="Solano J."/>
            <person name="Bargiela R."/>
            <person name="Golyshina O.V."/>
            <person name="Manteca A."/>
            <person name="Ramos J.L."/>
            <person name="Gallego J.R."/>
            <person name="Llorente I."/>
            <person name="Martins Dos Santos V.A."/>
            <person name="Jensen O.N."/>
            <person name="Pelaez A.I."/>
            <person name="Sanchez J."/>
            <person name="Ferrer M."/>
        </authorList>
    </citation>
    <scope>NUCLEOTIDE SEQUENCE</scope>
</reference>
<comment type="cofactor">
    <cofactor evidence="1">
        <name>FMN</name>
        <dbReference type="ChEBI" id="CHEBI:58210"/>
    </cofactor>
</comment>
<dbReference type="InterPro" id="IPR008259">
    <property type="entry name" value="FMN_hydac_DH_AS"/>
</dbReference>